<organism evidence="1 2">
    <name type="scientific">Vasconcelosia minhoensis LEGE 07310</name>
    <dbReference type="NCBI Taxonomy" id="915328"/>
    <lineage>
        <taxon>Bacteria</taxon>
        <taxon>Bacillati</taxon>
        <taxon>Cyanobacteriota</taxon>
        <taxon>Cyanophyceae</taxon>
        <taxon>Nodosilineales</taxon>
        <taxon>Cymatolegaceae</taxon>
        <taxon>Vasconcelosia</taxon>
        <taxon>Vasconcelosia minhoensis</taxon>
    </lineage>
</organism>
<comment type="caution">
    <text evidence="1">The sequence shown here is derived from an EMBL/GenBank/DDBJ whole genome shotgun (WGS) entry which is preliminary data.</text>
</comment>
<keyword evidence="2" id="KW-1185">Reference proteome</keyword>
<evidence type="ECO:0000313" key="1">
    <source>
        <dbReference type="EMBL" id="MBE9078681.1"/>
    </source>
</evidence>
<dbReference type="Proteomes" id="UP000636505">
    <property type="component" value="Unassembled WGS sequence"/>
</dbReference>
<gene>
    <name evidence="1" type="ORF">IQ241_15495</name>
</gene>
<dbReference type="AlphaFoldDB" id="A0A8J7DMG2"/>
<dbReference type="RefSeq" id="WP_193908787.1">
    <property type="nucleotide sequence ID" value="NZ_JADEXG010000038.1"/>
</dbReference>
<reference evidence="1" key="1">
    <citation type="submission" date="2020-10" db="EMBL/GenBank/DDBJ databases">
        <authorList>
            <person name="Castelo-Branco R."/>
            <person name="Eusebio N."/>
            <person name="Adriana R."/>
            <person name="Vieira A."/>
            <person name="Brugerolle De Fraissinette N."/>
            <person name="Rezende De Castro R."/>
            <person name="Schneider M.P."/>
            <person name="Vasconcelos V."/>
            <person name="Leao P.N."/>
        </authorList>
    </citation>
    <scope>NUCLEOTIDE SEQUENCE</scope>
    <source>
        <strain evidence="1">LEGE 07310</strain>
    </source>
</reference>
<dbReference type="EMBL" id="JADEXG010000038">
    <property type="protein sequence ID" value="MBE9078681.1"/>
    <property type="molecule type" value="Genomic_DNA"/>
</dbReference>
<accession>A0A8J7DMG2</accession>
<proteinExistence type="predicted"/>
<sequence length="52" mass="5692">MVARLLQAAALTISLQLLFGFSMMPQPQSADIAVAAERFEALIAFKDAIVRR</sequence>
<protein>
    <submittedName>
        <fullName evidence="1">Uncharacterized protein</fullName>
    </submittedName>
</protein>
<name>A0A8J7DMG2_9CYAN</name>
<evidence type="ECO:0000313" key="2">
    <source>
        <dbReference type="Proteomes" id="UP000636505"/>
    </source>
</evidence>